<name>A0A977PJQ2_9CREN</name>
<gene>
    <name evidence="1" type="ORF">IPA_00230</name>
</gene>
<evidence type="ECO:0000313" key="1">
    <source>
        <dbReference type="EMBL" id="UXD21961.1"/>
    </source>
</evidence>
<protein>
    <submittedName>
        <fullName evidence="1">Uncharacterized protein</fullName>
    </submittedName>
</protein>
<evidence type="ECO:0000313" key="2">
    <source>
        <dbReference type="Proteomes" id="UP001063698"/>
    </source>
</evidence>
<dbReference type="EMBL" id="CP006868">
    <property type="protein sequence ID" value="UXD21961.1"/>
    <property type="molecule type" value="Genomic_DNA"/>
</dbReference>
<keyword evidence="2" id="KW-1185">Reference proteome</keyword>
<proteinExistence type="predicted"/>
<accession>A0A977PJQ2</accession>
<sequence length="71" mass="8199">MQSFEELDKRVLSQPNKNVVRCKVTKGAEKSKVKVITSRRMYVIIIPTEKLDEVLNAIKEKTGCENVEIYE</sequence>
<dbReference type="Proteomes" id="UP001063698">
    <property type="component" value="Chromosome"/>
</dbReference>
<dbReference type="AlphaFoldDB" id="A0A977PJQ2"/>
<dbReference type="KEGG" id="ipc:IPA_00230"/>
<reference evidence="1" key="1">
    <citation type="submission" date="2013-11" db="EMBL/GenBank/DDBJ databases">
        <title>Comparative genomics of Ignicoccus.</title>
        <authorList>
            <person name="Podar M."/>
        </authorList>
    </citation>
    <scope>NUCLEOTIDE SEQUENCE</scope>
    <source>
        <strain evidence="1">DSM 13166</strain>
    </source>
</reference>
<organism evidence="1 2">
    <name type="scientific">Ignicoccus pacificus DSM 13166</name>
    <dbReference type="NCBI Taxonomy" id="940294"/>
    <lineage>
        <taxon>Archaea</taxon>
        <taxon>Thermoproteota</taxon>
        <taxon>Thermoprotei</taxon>
        <taxon>Desulfurococcales</taxon>
        <taxon>Desulfurococcaceae</taxon>
        <taxon>Ignicoccus</taxon>
    </lineage>
</organism>